<dbReference type="Proteomes" id="UP000251431">
    <property type="component" value="Unassembled WGS sequence"/>
</dbReference>
<proteinExistence type="predicted"/>
<name>A0A2X0Z9F8_9BACI</name>
<evidence type="ECO:0000313" key="2">
    <source>
        <dbReference type="Proteomes" id="UP000251431"/>
    </source>
</evidence>
<dbReference type="RefSeq" id="WP_112117248.1">
    <property type="nucleotide sequence ID" value="NZ_UAQE01000001.1"/>
</dbReference>
<dbReference type="EMBL" id="UAQE01000001">
    <property type="protein sequence ID" value="SPT99171.1"/>
    <property type="molecule type" value="Genomic_DNA"/>
</dbReference>
<sequence>MNAEMLEKRIEILKKVDALTNKCNCQAANEYNHCSNCKQLRKYGDKLMKLVNKRRIIKADSKNKKSGSKPITTLTKAEYLDLKKNKKLDREIAEMYKVSPCTIRNWKKKNGIITKNNLRRRKVVS</sequence>
<reference evidence="1 2" key="1">
    <citation type="submission" date="2018-06" db="EMBL/GenBank/DDBJ databases">
        <authorList>
            <consortium name="Pathogen Informatics"/>
            <person name="Doyle S."/>
        </authorList>
    </citation>
    <scope>NUCLEOTIDE SEQUENCE [LARGE SCALE GENOMIC DNA]</scope>
    <source>
        <strain evidence="1 2">NCTC7582</strain>
    </source>
</reference>
<dbReference type="AlphaFoldDB" id="A0A2X0Z9F8"/>
<evidence type="ECO:0000313" key="1">
    <source>
        <dbReference type="EMBL" id="SPT99171.1"/>
    </source>
</evidence>
<protein>
    <submittedName>
        <fullName evidence="1">Uncharacterized protein</fullName>
    </submittedName>
</protein>
<organism evidence="1 2">
    <name type="scientific">Lysinibacillus capsici</name>
    <dbReference type="NCBI Taxonomy" id="2115968"/>
    <lineage>
        <taxon>Bacteria</taxon>
        <taxon>Bacillati</taxon>
        <taxon>Bacillota</taxon>
        <taxon>Bacilli</taxon>
        <taxon>Bacillales</taxon>
        <taxon>Bacillaceae</taxon>
        <taxon>Lysinibacillus</taxon>
    </lineage>
</organism>
<gene>
    <name evidence="1" type="ORF">NCTC7582_02113</name>
</gene>
<accession>A0A2X0Z9F8</accession>